<accession>A0ABR8PNH0</accession>
<name>A0ABR8PNH0_9CLOT</name>
<comment type="caution">
    <text evidence="2">The sequence shown here is derived from an EMBL/GenBank/DDBJ whole genome shotgun (WGS) entry which is preliminary data.</text>
</comment>
<gene>
    <name evidence="2" type="ORF">H9661_00005</name>
</gene>
<evidence type="ECO:0000256" key="1">
    <source>
        <dbReference type="SAM" id="Phobius"/>
    </source>
</evidence>
<feature type="transmembrane region" description="Helical" evidence="1">
    <location>
        <begin position="20"/>
        <end position="46"/>
    </location>
</feature>
<keyword evidence="1" id="KW-0812">Transmembrane</keyword>
<dbReference type="RefSeq" id="WP_185966684.1">
    <property type="nucleotide sequence ID" value="NZ_JACSRA010000001.1"/>
</dbReference>
<keyword evidence="3" id="KW-1185">Reference proteome</keyword>
<keyword evidence="1" id="KW-1133">Transmembrane helix</keyword>
<evidence type="ECO:0000313" key="3">
    <source>
        <dbReference type="Proteomes" id="UP000627781"/>
    </source>
</evidence>
<sequence>MFRLDLLVYNFIFNNCQALGNVFGFGAFEGFIIYAGVITVAVMKIFNDNIKKDVKK</sequence>
<protein>
    <submittedName>
        <fullName evidence="2">Uncharacterized protein</fullName>
    </submittedName>
</protein>
<proteinExistence type="predicted"/>
<evidence type="ECO:0000313" key="2">
    <source>
        <dbReference type="EMBL" id="MBD7909723.1"/>
    </source>
</evidence>
<organism evidence="2 3">
    <name type="scientific">Clostridium cibarium</name>
    <dbReference type="NCBI Taxonomy" id="2762247"/>
    <lineage>
        <taxon>Bacteria</taxon>
        <taxon>Bacillati</taxon>
        <taxon>Bacillota</taxon>
        <taxon>Clostridia</taxon>
        <taxon>Eubacteriales</taxon>
        <taxon>Clostridiaceae</taxon>
        <taxon>Clostridium</taxon>
    </lineage>
</organism>
<reference evidence="2 3" key="1">
    <citation type="submission" date="2020-08" db="EMBL/GenBank/DDBJ databases">
        <title>A Genomic Blueprint of the Chicken Gut Microbiome.</title>
        <authorList>
            <person name="Gilroy R."/>
            <person name="Ravi A."/>
            <person name="Getino M."/>
            <person name="Pursley I."/>
            <person name="Horton D.L."/>
            <person name="Alikhan N.-F."/>
            <person name="Baker D."/>
            <person name="Gharbi K."/>
            <person name="Hall N."/>
            <person name="Watson M."/>
            <person name="Adriaenssens E.M."/>
            <person name="Foster-Nyarko E."/>
            <person name="Jarju S."/>
            <person name="Secka A."/>
            <person name="Antonio M."/>
            <person name="Oren A."/>
            <person name="Chaudhuri R."/>
            <person name="La Ragione R.M."/>
            <person name="Hildebrand F."/>
            <person name="Pallen M.J."/>
        </authorList>
    </citation>
    <scope>NUCLEOTIDE SEQUENCE [LARGE SCALE GENOMIC DNA]</scope>
    <source>
        <strain evidence="2 3">Sa3CVN1</strain>
    </source>
</reference>
<dbReference type="EMBL" id="JACSRA010000001">
    <property type="protein sequence ID" value="MBD7909723.1"/>
    <property type="molecule type" value="Genomic_DNA"/>
</dbReference>
<keyword evidence="1" id="KW-0472">Membrane</keyword>
<dbReference type="Proteomes" id="UP000627781">
    <property type="component" value="Unassembled WGS sequence"/>
</dbReference>